<dbReference type="PANTHER" id="PTHR43883:SF1">
    <property type="entry name" value="GLUCONOKINASE"/>
    <property type="match status" value="1"/>
</dbReference>
<evidence type="ECO:0000313" key="2">
    <source>
        <dbReference type="Proteomes" id="UP000702209"/>
    </source>
</evidence>
<name>A0ABS0D332_9NOCA</name>
<dbReference type="PANTHER" id="PTHR43883">
    <property type="entry name" value="SLR0207 PROTEIN"/>
    <property type="match status" value="1"/>
</dbReference>
<reference evidence="1 2" key="1">
    <citation type="submission" date="2020-10" db="EMBL/GenBank/DDBJ databases">
        <title>Identification of Nocardia species via Next-generation sequencing and recognition of intraspecies genetic diversity.</title>
        <authorList>
            <person name="Li P."/>
            <person name="Li P."/>
            <person name="Lu B."/>
        </authorList>
    </citation>
    <scope>NUCLEOTIDE SEQUENCE [LARGE SCALE GENOMIC DNA]</scope>
    <source>
        <strain evidence="1 2">BJ06-0157</strain>
    </source>
</reference>
<gene>
    <name evidence="1" type="ORF">IU459_29065</name>
</gene>
<proteinExistence type="predicted"/>
<organism evidence="1 2">
    <name type="scientific">Nocardia amamiensis</name>
    <dbReference type="NCBI Taxonomy" id="404578"/>
    <lineage>
        <taxon>Bacteria</taxon>
        <taxon>Bacillati</taxon>
        <taxon>Actinomycetota</taxon>
        <taxon>Actinomycetes</taxon>
        <taxon>Mycobacteriales</taxon>
        <taxon>Nocardiaceae</taxon>
        <taxon>Nocardia</taxon>
    </lineage>
</organism>
<dbReference type="RefSeq" id="WP_195132771.1">
    <property type="nucleotide sequence ID" value="NZ_JADLQX010000028.1"/>
</dbReference>
<keyword evidence="2" id="KW-1185">Reference proteome</keyword>
<dbReference type="SUPFAM" id="SSF56112">
    <property type="entry name" value="Protein kinase-like (PK-like)"/>
    <property type="match status" value="1"/>
</dbReference>
<sequence length="508" mass="54721">MLHASATRNDHGITAAHEPFAQLRETHTGLVLLCGDRAYKAKKPVVTDFLDFGTPQNRELACARELELNQRLAPDVYLGLAHLTDPEGGADEPIIVMRRMPDSLRLSTMLADPSLETAELSALAATLARFHATARRGAEIDRAGAPAQLRRRWHALLRPLREHPHESIDPCGLAHAEALAMRYIDGRTPLLTERIADGRIVDGHGDLLAEDIFVLPDGFRILDCLDFDDELRYVDGLDDAAFLAMDLEFLGHPEESDSFLKDYLRAAGDSPPPSLRHHYIAYRAMVRAKTDRVRAGQGDPDAPRHAEQHLELAIRHLGQGAVRLVLVGGLPGTGKSTVAARLAAATGAEVMSSDSVRAALRATGAIAGAAGTFGGGAYRPAAKALVYSHLLDLARDRLEHGVSVILDASWTDADERALATTLADRTRTELVSLRCVCSRPLAAERIGARPQGDSEATPAIADSLAAAASPWPEATVLDTTRPIDDSVATALRAWHDRVGRPPAAVRCG</sequence>
<dbReference type="EMBL" id="JADLQX010000028">
    <property type="protein sequence ID" value="MBF6301559.1"/>
    <property type="molecule type" value="Genomic_DNA"/>
</dbReference>
<dbReference type="Proteomes" id="UP000702209">
    <property type="component" value="Unassembled WGS sequence"/>
</dbReference>
<accession>A0ABS0D332</accession>
<protein>
    <submittedName>
        <fullName evidence="1">AAA family ATPase</fullName>
    </submittedName>
</protein>
<dbReference type="Gene3D" id="3.40.50.300">
    <property type="entry name" value="P-loop containing nucleotide triphosphate hydrolases"/>
    <property type="match status" value="1"/>
</dbReference>
<evidence type="ECO:0000313" key="1">
    <source>
        <dbReference type="EMBL" id="MBF6301559.1"/>
    </source>
</evidence>
<dbReference type="InterPro" id="IPR011009">
    <property type="entry name" value="Kinase-like_dom_sf"/>
</dbReference>
<dbReference type="Pfam" id="PF13671">
    <property type="entry name" value="AAA_33"/>
    <property type="match status" value="1"/>
</dbReference>
<dbReference type="InterPro" id="IPR052732">
    <property type="entry name" value="Cell-binding_unc_protein"/>
</dbReference>
<dbReference type="InterPro" id="IPR027417">
    <property type="entry name" value="P-loop_NTPase"/>
</dbReference>
<dbReference type="SUPFAM" id="SSF52540">
    <property type="entry name" value="P-loop containing nucleoside triphosphate hydrolases"/>
    <property type="match status" value="1"/>
</dbReference>
<comment type="caution">
    <text evidence="1">The sequence shown here is derived from an EMBL/GenBank/DDBJ whole genome shotgun (WGS) entry which is preliminary data.</text>
</comment>